<evidence type="ECO:0000313" key="4">
    <source>
        <dbReference type="Proteomes" id="UP000288805"/>
    </source>
</evidence>
<reference evidence="3 4" key="1">
    <citation type="journal article" date="2018" name="PLoS Genet.">
        <title>Population sequencing reveals clonal diversity and ancestral inbreeding in the grapevine cultivar Chardonnay.</title>
        <authorList>
            <person name="Roach M.J."/>
            <person name="Johnson D.L."/>
            <person name="Bohlmann J."/>
            <person name="van Vuuren H.J."/>
            <person name="Jones S.J."/>
            <person name="Pretorius I.S."/>
            <person name="Schmidt S.A."/>
            <person name="Borneman A.R."/>
        </authorList>
    </citation>
    <scope>NUCLEOTIDE SEQUENCE [LARGE SCALE GENOMIC DNA]</scope>
    <source>
        <strain evidence="4">cv. Chardonnay</strain>
        <tissue evidence="3">Leaf</tissue>
    </source>
</reference>
<comment type="caution">
    <text evidence="3">The sequence shown here is derived from an EMBL/GenBank/DDBJ whole genome shotgun (WGS) entry which is preliminary data.</text>
</comment>
<accession>A0A438HU35</accession>
<comment type="similarity">
    <text evidence="1">Belongs to the IST1 family.</text>
</comment>
<dbReference type="GO" id="GO:0015031">
    <property type="term" value="P:protein transport"/>
    <property type="evidence" value="ECO:0007669"/>
    <property type="project" value="InterPro"/>
</dbReference>
<feature type="compositionally biased region" description="Polar residues" evidence="2">
    <location>
        <begin position="461"/>
        <end position="474"/>
    </location>
</feature>
<evidence type="ECO:0000313" key="3">
    <source>
        <dbReference type="EMBL" id="RVW87981.1"/>
    </source>
</evidence>
<dbReference type="InterPro" id="IPR042277">
    <property type="entry name" value="IST1-like"/>
</dbReference>
<dbReference type="PANTHER" id="PTHR12161:SF60">
    <property type="entry name" value="REGULATOR OF VPS4 ACTIVITY IN THE MVB PATHWAY PROTEIN"/>
    <property type="match status" value="1"/>
</dbReference>
<dbReference type="Gene3D" id="1.20.1260.60">
    <property type="entry name" value="Vacuolar protein sorting-associated protein Ist1"/>
    <property type="match status" value="1"/>
</dbReference>
<organism evidence="3 4">
    <name type="scientific">Vitis vinifera</name>
    <name type="common">Grape</name>
    <dbReference type="NCBI Taxonomy" id="29760"/>
    <lineage>
        <taxon>Eukaryota</taxon>
        <taxon>Viridiplantae</taxon>
        <taxon>Streptophyta</taxon>
        <taxon>Embryophyta</taxon>
        <taxon>Tracheophyta</taxon>
        <taxon>Spermatophyta</taxon>
        <taxon>Magnoliopsida</taxon>
        <taxon>eudicotyledons</taxon>
        <taxon>Gunneridae</taxon>
        <taxon>Pentapetalae</taxon>
        <taxon>rosids</taxon>
        <taxon>Vitales</taxon>
        <taxon>Vitaceae</taxon>
        <taxon>Viteae</taxon>
        <taxon>Vitis</taxon>
    </lineage>
</organism>
<gene>
    <name evidence="3" type="primary">DDB_G0289029_8</name>
    <name evidence="3" type="ORF">CK203_033909</name>
</gene>
<feature type="compositionally biased region" description="Basic and acidic residues" evidence="2">
    <location>
        <begin position="258"/>
        <end position="268"/>
    </location>
</feature>
<dbReference type="PANTHER" id="PTHR12161">
    <property type="entry name" value="IST1 FAMILY MEMBER"/>
    <property type="match status" value="1"/>
</dbReference>
<dbReference type="Pfam" id="PF03398">
    <property type="entry name" value="Ist1"/>
    <property type="match status" value="1"/>
</dbReference>
<feature type="region of interest" description="Disordered" evidence="2">
    <location>
        <begin position="254"/>
        <end position="513"/>
    </location>
</feature>
<evidence type="ECO:0000256" key="2">
    <source>
        <dbReference type="SAM" id="MobiDB-lite"/>
    </source>
</evidence>
<name>A0A438HU35_VITVI</name>
<sequence>MQILALLDSTFELQIISSAGFSFIEPFGVIFVVRWRVFLQRSGCLKAIGKKFSSKCKSSTKPTMARIEMVRKRRKAMQNFLTNDIGDLLRRGLDTNAYSKAEGLCAELNQISCYDFIDQFCGCILDHLSAMQKERECPKECREAVSSLIFAAARMADVPELRELRNILTERYGNSLESFVNKEFAEKLKSKSSSKDMKLQLLRDIAQESSIEWDSKALEQKLFNPPASDQAKPSVFFSFMLKSCLYNYSAGPKKKISPKKEDVARKEDEVDPSSNGKGDDVDDGYRLNISRRSAVPGKDNQGFLSHETPSFAPREDNGGHQKFSSLERGVPEKEMDDRRPFPKRVALPPYTRPKPEKNPTGSEALPGGSGGEEVDNKPERTPTGTNGPEQGEVAEKLNAQVSEGEAKPKPRSVRRRQLNPPPGDDQGNESVKTNPRRTRLEDPRRGTKKPSQEPPPPPPSHQTAAENSESTGNRSPDHKHGPSRVRSLPIEPTTPTEETRKGHVRATSFQPDMMKFSHVHPKLPDYDEVAARLAALRGK</sequence>
<dbReference type="EMBL" id="QGNW01000178">
    <property type="protein sequence ID" value="RVW87981.1"/>
    <property type="molecule type" value="Genomic_DNA"/>
</dbReference>
<feature type="compositionally biased region" description="Basic and acidic residues" evidence="2">
    <location>
        <begin position="329"/>
        <end position="340"/>
    </location>
</feature>
<dbReference type="InterPro" id="IPR005061">
    <property type="entry name" value="Ist1"/>
</dbReference>
<proteinExistence type="inferred from homology"/>
<dbReference type="AlphaFoldDB" id="A0A438HU35"/>
<protein>
    <submittedName>
        <fullName evidence="3">IST1-like protein</fullName>
    </submittedName>
</protein>
<evidence type="ECO:0000256" key="1">
    <source>
        <dbReference type="ARBA" id="ARBA00005536"/>
    </source>
</evidence>
<dbReference type="Proteomes" id="UP000288805">
    <property type="component" value="Unassembled WGS sequence"/>
</dbReference>
<dbReference type="FunFam" id="1.20.1260.60:FF:000002">
    <property type="entry name" value="Vacuolar protein sorting-associated protein IST1"/>
    <property type="match status" value="1"/>
</dbReference>